<organism evidence="1 2">
    <name type="scientific">Parelaphostrongylus tenuis</name>
    <name type="common">Meningeal worm</name>
    <dbReference type="NCBI Taxonomy" id="148309"/>
    <lineage>
        <taxon>Eukaryota</taxon>
        <taxon>Metazoa</taxon>
        <taxon>Ecdysozoa</taxon>
        <taxon>Nematoda</taxon>
        <taxon>Chromadorea</taxon>
        <taxon>Rhabditida</taxon>
        <taxon>Rhabditina</taxon>
        <taxon>Rhabditomorpha</taxon>
        <taxon>Strongyloidea</taxon>
        <taxon>Metastrongylidae</taxon>
        <taxon>Parelaphostrongylus</taxon>
    </lineage>
</organism>
<dbReference type="EMBL" id="JAHQIW010001887">
    <property type="protein sequence ID" value="KAJ1353934.1"/>
    <property type="molecule type" value="Genomic_DNA"/>
</dbReference>
<gene>
    <name evidence="1" type="ORF">KIN20_010713</name>
</gene>
<name>A0AAD5QLK5_PARTN</name>
<evidence type="ECO:0000313" key="2">
    <source>
        <dbReference type="Proteomes" id="UP001196413"/>
    </source>
</evidence>
<sequence>MGTNRALHLNIKIPLMLSFIANESYRPSPVTERLMMEATKQGDGSVSSLTLSCNHTGTPLLGLLQICKKIPLYENSVTFIQVYENPKTATETTHAMFTDFGGDECEEMH</sequence>
<evidence type="ECO:0000313" key="1">
    <source>
        <dbReference type="EMBL" id="KAJ1353934.1"/>
    </source>
</evidence>
<comment type="caution">
    <text evidence="1">The sequence shown here is derived from an EMBL/GenBank/DDBJ whole genome shotgun (WGS) entry which is preliminary data.</text>
</comment>
<accession>A0AAD5QLK5</accession>
<keyword evidence="2" id="KW-1185">Reference proteome</keyword>
<protein>
    <submittedName>
        <fullName evidence="1">Uncharacterized protein</fullName>
    </submittedName>
</protein>
<dbReference type="Proteomes" id="UP001196413">
    <property type="component" value="Unassembled WGS sequence"/>
</dbReference>
<dbReference type="AlphaFoldDB" id="A0AAD5QLK5"/>
<reference evidence="1" key="1">
    <citation type="submission" date="2021-06" db="EMBL/GenBank/DDBJ databases">
        <title>Parelaphostrongylus tenuis whole genome reference sequence.</title>
        <authorList>
            <person name="Garwood T.J."/>
            <person name="Larsen P.A."/>
            <person name="Fountain-Jones N.M."/>
            <person name="Garbe J.R."/>
            <person name="Macchietto M.G."/>
            <person name="Kania S.A."/>
            <person name="Gerhold R.W."/>
            <person name="Richards J.E."/>
            <person name="Wolf T.M."/>
        </authorList>
    </citation>
    <scope>NUCLEOTIDE SEQUENCE</scope>
    <source>
        <strain evidence="1">MNPRO001-30</strain>
        <tissue evidence="1">Meninges</tissue>
    </source>
</reference>
<proteinExistence type="predicted"/>